<organism evidence="1">
    <name type="scientific">Rhizophora mucronata</name>
    <name type="common">Asiatic mangrove</name>
    <dbReference type="NCBI Taxonomy" id="61149"/>
    <lineage>
        <taxon>Eukaryota</taxon>
        <taxon>Viridiplantae</taxon>
        <taxon>Streptophyta</taxon>
        <taxon>Embryophyta</taxon>
        <taxon>Tracheophyta</taxon>
        <taxon>Spermatophyta</taxon>
        <taxon>Magnoliopsida</taxon>
        <taxon>eudicotyledons</taxon>
        <taxon>Gunneridae</taxon>
        <taxon>Pentapetalae</taxon>
        <taxon>rosids</taxon>
        <taxon>fabids</taxon>
        <taxon>Malpighiales</taxon>
        <taxon>Rhizophoraceae</taxon>
        <taxon>Rhizophora</taxon>
    </lineage>
</organism>
<accession>A0A2P2MTR7</accession>
<name>A0A2P2MTR7_RHIMU</name>
<dbReference type="AlphaFoldDB" id="A0A2P2MTR7"/>
<dbReference type="GO" id="GO:0004812">
    <property type="term" value="F:aminoacyl-tRNA ligase activity"/>
    <property type="evidence" value="ECO:0007669"/>
    <property type="project" value="UniProtKB-KW"/>
</dbReference>
<sequence length="56" mass="6245">MSLLVGDTNTLILHWASPDLDCLACNCIRFSKPVTSSAFKDTPIEPVIYERGTSMW</sequence>
<reference evidence="1" key="1">
    <citation type="submission" date="2018-02" db="EMBL/GenBank/DDBJ databases">
        <title>Rhizophora mucronata_Transcriptome.</title>
        <authorList>
            <person name="Meera S.P."/>
            <person name="Sreeshan A."/>
            <person name="Augustine A."/>
        </authorList>
    </citation>
    <scope>NUCLEOTIDE SEQUENCE</scope>
    <source>
        <tissue evidence="1">Leaf</tissue>
    </source>
</reference>
<keyword evidence="1" id="KW-0030">Aminoacyl-tRNA synthetase</keyword>
<keyword evidence="1" id="KW-0436">Ligase</keyword>
<proteinExistence type="predicted"/>
<protein>
    <submittedName>
        <fullName evidence="1">Phenylalanyl-tRNA synthetase beta chain</fullName>
    </submittedName>
</protein>
<dbReference type="EMBL" id="GGEC01053107">
    <property type="protein sequence ID" value="MBX33591.1"/>
    <property type="molecule type" value="Transcribed_RNA"/>
</dbReference>
<evidence type="ECO:0000313" key="1">
    <source>
        <dbReference type="EMBL" id="MBX33591.1"/>
    </source>
</evidence>